<sequence length="124" mass="13013">MVSAGSAAQLRGAVPATTDSACIVAHVHPTVRPRGSTPNGQRRPCYSGARDQTGGRCTGARVSRFPATNCPRCSTSTARHSSPPTPHQRSLTLAMNKPLPPSPQPTLIEATDPQSQALIINLVH</sequence>
<comment type="caution">
    <text evidence="2">The sequence shown here is derived from an EMBL/GenBank/DDBJ whole genome shotgun (WGS) entry which is preliminary data.</text>
</comment>
<protein>
    <submittedName>
        <fullName evidence="2">Uncharacterized protein</fullName>
    </submittedName>
</protein>
<name>A0A401SJC0_CHIPU</name>
<organism evidence="2 3">
    <name type="scientific">Chiloscyllium punctatum</name>
    <name type="common">Brownbanded bambooshark</name>
    <name type="synonym">Hemiscyllium punctatum</name>
    <dbReference type="NCBI Taxonomy" id="137246"/>
    <lineage>
        <taxon>Eukaryota</taxon>
        <taxon>Metazoa</taxon>
        <taxon>Chordata</taxon>
        <taxon>Craniata</taxon>
        <taxon>Vertebrata</taxon>
        <taxon>Chondrichthyes</taxon>
        <taxon>Elasmobranchii</taxon>
        <taxon>Galeomorphii</taxon>
        <taxon>Galeoidea</taxon>
        <taxon>Orectolobiformes</taxon>
        <taxon>Hemiscylliidae</taxon>
        <taxon>Chiloscyllium</taxon>
    </lineage>
</organism>
<dbReference type="EMBL" id="BEZZ01000302">
    <property type="protein sequence ID" value="GCC30430.1"/>
    <property type="molecule type" value="Genomic_DNA"/>
</dbReference>
<reference evidence="2 3" key="1">
    <citation type="journal article" date="2018" name="Nat. Ecol. Evol.">
        <title>Shark genomes provide insights into elasmobranch evolution and the origin of vertebrates.</title>
        <authorList>
            <person name="Hara Y"/>
            <person name="Yamaguchi K"/>
            <person name="Onimaru K"/>
            <person name="Kadota M"/>
            <person name="Koyanagi M"/>
            <person name="Keeley SD"/>
            <person name="Tatsumi K"/>
            <person name="Tanaka K"/>
            <person name="Motone F"/>
            <person name="Kageyama Y"/>
            <person name="Nozu R"/>
            <person name="Adachi N"/>
            <person name="Nishimura O"/>
            <person name="Nakagawa R"/>
            <person name="Tanegashima C"/>
            <person name="Kiyatake I"/>
            <person name="Matsumoto R"/>
            <person name="Murakumo K"/>
            <person name="Nishida K"/>
            <person name="Terakita A"/>
            <person name="Kuratani S"/>
            <person name="Sato K"/>
            <person name="Hyodo S Kuraku.S."/>
        </authorList>
    </citation>
    <scope>NUCLEOTIDE SEQUENCE [LARGE SCALE GENOMIC DNA]</scope>
</reference>
<dbReference type="AlphaFoldDB" id="A0A401SJC0"/>
<proteinExistence type="predicted"/>
<evidence type="ECO:0000313" key="3">
    <source>
        <dbReference type="Proteomes" id="UP000287033"/>
    </source>
</evidence>
<evidence type="ECO:0000313" key="2">
    <source>
        <dbReference type="EMBL" id="GCC30430.1"/>
    </source>
</evidence>
<gene>
    <name evidence="2" type="ORF">chiPu_0008881</name>
</gene>
<feature type="compositionally biased region" description="Polar residues" evidence="1">
    <location>
        <begin position="71"/>
        <end position="93"/>
    </location>
</feature>
<dbReference type="Proteomes" id="UP000287033">
    <property type="component" value="Unassembled WGS sequence"/>
</dbReference>
<keyword evidence="3" id="KW-1185">Reference proteome</keyword>
<accession>A0A401SJC0</accession>
<evidence type="ECO:0000256" key="1">
    <source>
        <dbReference type="SAM" id="MobiDB-lite"/>
    </source>
</evidence>
<feature type="region of interest" description="Disordered" evidence="1">
    <location>
        <begin position="29"/>
        <end position="109"/>
    </location>
</feature>